<dbReference type="NCBIfam" id="TIGR01841">
    <property type="entry name" value="phasin"/>
    <property type="match status" value="1"/>
</dbReference>
<gene>
    <name evidence="2" type="ORF">CBM2605_B140045</name>
</gene>
<dbReference type="EMBL" id="OFTC01000037">
    <property type="protein sequence ID" value="SOZ39219.1"/>
    <property type="molecule type" value="Genomic_DNA"/>
</dbReference>
<evidence type="ECO:0000259" key="1">
    <source>
        <dbReference type="Pfam" id="PF09361"/>
    </source>
</evidence>
<keyword evidence="3" id="KW-1185">Reference proteome</keyword>
<dbReference type="RefSeq" id="WP_240619780.1">
    <property type="nucleotide sequence ID" value="NZ_AQUR01000068.1"/>
</dbReference>
<accession>A0ABY1VA78</accession>
<evidence type="ECO:0000313" key="3">
    <source>
        <dbReference type="Proteomes" id="UP000256710"/>
    </source>
</evidence>
<dbReference type="Proteomes" id="UP000256710">
    <property type="component" value="Unassembled WGS sequence"/>
</dbReference>
<evidence type="ECO:0000313" key="2">
    <source>
        <dbReference type="EMBL" id="SOZ39219.1"/>
    </source>
</evidence>
<dbReference type="InterPro" id="IPR018968">
    <property type="entry name" value="Phasin"/>
</dbReference>
<feature type="domain" description="Phasin" evidence="1">
    <location>
        <begin position="13"/>
        <end position="106"/>
    </location>
</feature>
<reference evidence="2 3" key="1">
    <citation type="submission" date="2018-01" db="EMBL/GenBank/DDBJ databases">
        <authorList>
            <person name="Clerissi C."/>
        </authorList>
    </citation>
    <scope>NUCLEOTIDE SEQUENCE [LARGE SCALE GENOMIC DNA]</scope>
    <source>
        <strain evidence="2">Cupriavidus taiwanensis STM 6082</strain>
    </source>
</reference>
<dbReference type="InterPro" id="IPR010127">
    <property type="entry name" value="Phasin_subfam-1"/>
</dbReference>
<comment type="caution">
    <text evidence="2">The sequence shown here is derived from an EMBL/GenBank/DDBJ whole genome shotgun (WGS) entry which is preliminary data.</text>
</comment>
<proteinExistence type="predicted"/>
<protein>
    <submittedName>
        <fullName evidence="2">Phasin</fullName>
    </submittedName>
</protein>
<dbReference type="Pfam" id="PF09361">
    <property type="entry name" value="Phasin_2"/>
    <property type="match status" value="1"/>
</dbReference>
<organism evidence="2 3">
    <name type="scientific">Cupriavidus neocaledonicus</name>
    <dbReference type="NCBI Taxonomy" id="1040979"/>
    <lineage>
        <taxon>Bacteria</taxon>
        <taxon>Pseudomonadati</taxon>
        <taxon>Pseudomonadota</taxon>
        <taxon>Betaproteobacteria</taxon>
        <taxon>Burkholderiales</taxon>
        <taxon>Burkholderiaceae</taxon>
        <taxon>Cupriavidus</taxon>
    </lineage>
</organism>
<name>A0ABY1VA78_9BURK</name>
<sequence>MMPVDKLDPMYGTQAAALDIVVGMTTKTLDALQRLSELSMQTMKETIADSQETMRRAFAVRDPQELFALQASSVESAAGKSRRYLQQVHEIAAATRDDFQKVVEAHYETSKHSLQEIFDKLMQSAPEGSEGTLNAWQAAMLSGATFCESLRRSTRQAAELAESQVASAAADAVKAAHKPNIPSARAAAKR</sequence>